<organism evidence="1 2">
    <name type="scientific">Macroventuria anomochaeta</name>
    <dbReference type="NCBI Taxonomy" id="301207"/>
    <lineage>
        <taxon>Eukaryota</taxon>
        <taxon>Fungi</taxon>
        <taxon>Dikarya</taxon>
        <taxon>Ascomycota</taxon>
        <taxon>Pezizomycotina</taxon>
        <taxon>Dothideomycetes</taxon>
        <taxon>Pleosporomycetidae</taxon>
        <taxon>Pleosporales</taxon>
        <taxon>Pleosporineae</taxon>
        <taxon>Didymellaceae</taxon>
        <taxon>Macroventuria</taxon>
    </lineage>
</organism>
<protein>
    <submittedName>
        <fullName evidence="1">Uncharacterized protein</fullName>
    </submittedName>
</protein>
<accession>A0ACB6RX30</accession>
<reference evidence="1" key="1">
    <citation type="journal article" date="2020" name="Stud. Mycol.">
        <title>101 Dothideomycetes genomes: a test case for predicting lifestyles and emergence of pathogens.</title>
        <authorList>
            <person name="Haridas S."/>
            <person name="Albert R."/>
            <person name="Binder M."/>
            <person name="Bloem J."/>
            <person name="Labutti K."/>
            <person name="Salamov A."/>
            <person name="Andreopoulos B."/>
            <person name="Baker S."/>
            <person name="Barry K."/>
            <person name="Bills G."/>
            <person name="Bluhm B."/>
            <person name="Cannon C."/>
            <person name="Castanera R."/>
            <person name="Culley D."/>
            <person name="Daum C."/>
            <person name="Ezra D."/>
            <person name="Gonzalez J."/>
            <person name="Henrissat B."/>
            <person name="Kuo A."/>
            <person name="Liang C."/>
            <person name="Lipzen A."/>
            <person name="Lutzoni F."/>
            <person name="Magnuson J."/>
            <person name="Mondo S."/>
            <person name="Nolan M."/>
            <person name="Ohm R."/>
            <person name="Pangilinan J."/>
            <person name="Park H.-J."/>
            <person name="Ramirez L."/>
            <person name="Alfaro M."/>
            <person name="Sun H."/>
            <person name="Tritt A."/>
            <person name="Yoshinaga Y."/>
            <person name="Zwiers L.-H."/>
            <person name="Turgeon B."/>
            <person name="Goodwin S."/>
            <person name="Spatafora J."/>
            <person name="Crous P."/>
            <person name="Grigoriev I."/>
        </authorList>
    </citation>
    <scope>NUCLEOTIDE SEQUENCE</scope>
    <source>
        <strain evidence="1">CBS 525.71</strain>
    </source>
</reference>
<sequence>MPSPPRGYTTFPSDADLFYFCTTSSTSAEDLGINYAPPSQSSLRVGVVILSQDQIQLTDLAAVDLLSTLSRSRIGKLSAPASTLDEAVDEVDVRYVSVTGEGSFPVTSGARMPVTQNSFANTPQFDVLIIPGSFSTKELSEAATSFLAAQCSSPDLRAIFSISSGILHLTQTGLLWKRRASAPRCLIPALQQRYPETFWQTKAWNRHDKIWTSSTAISALDMIASWVREFFWDRHEAVECALAAAGIGSLDDFDY</sequence>
<evidence type="ECO:0000313" key="1">
    <source>
        <dbReference type="EMBL" id="KAF2625447.1"/>
    </source>
</evidence>
<keyword evidence="2" id="KW-1185">Reference proteome</keyword>
<dbReference type="Proteomes" id="UP000799754">
    <property type="component" value="Unassembled WGS sequence"/>
</dbReference>
<comment type="caution">
    <text evidence="1">The sequence shown here is derived from an EMBL/GenBank/DDBJ whole genome shotgun (WGS) entry which is preliminary data.</text>
</comment>
<gene>
    <name evidence="1" type="ORF">BU25DRAFT_112448</name>
</gene>
<name>A0ACB6RX30_9PLEO</name>
<proteinExistence type="predicted"/>
<evidence type="ECO:0000313" key="2">
    <source>
        <dbReference type="Proteomes" id="UP000799754"/>
    </source>
</evidence>
<dbReference type="EMBL" id="MU006725">
    <property type="protein sequence ID" value="KAF2625447.1"/>
    <property type="molecule type" value="Genomic_DNA"/>
</dbReference>